<evidence type="ECO:0000313" key="3">
    <source>
        <dbReference type="Proteomes" id="UP001206128"/>
    </source>
</evidence>
<dbReference type="AlphaFoldDB" id="A0AAE3GIA9"/>
<dbReference type="SUPFAM" id="SSF55729">
    <property type="entry name" value="Acyl-CoA N-acyltransferases (Nat)"/>
    <property type="match status" value="1"/>
</dbReference>
<reference evidence="2" key="1">
    <citation type="submission" date="2022-06" db="EMBL/GenBank/DDBJ databases">
        <title>Genomic Encyclopedia of Archaeal and Bacterial Type Strains, Phase II (KMG-II): from individual species to whole genera.</title>
        <authorList>
            <person name="Goeker M."/>
        </authorList>
    </citation>
    <scope>NUCLEOTIDE SEQUENCE</scope>
    <source>
        <strain evidence="2">DSM 43935</strain>
    </source>
</reference>
<dbReference type="GO" id="GO:0016747">
    <property type="term" value="F:acyltransferase activity, transferring groups other than amino-acyl groups"/>
    <property type="evidence" value="ECO:0007669"/>
    <property type="project" value="InterPro"/>
</dbReference>
<dbReference type="Pfam" id="PF00583">
    <property type="entry name" value="Acetyltransf_1"/>
    <property type="match status" value="1"/>
</dbReference>
<accession>A0AAE3GIA9</accession>
<proteinExistence type="predicted"/>
<evidence type="ECO:0000259" key="1">
    <source>
        <dbReference type="PROSITE" id="PS51186"/>
    </source>
</evidence>
<sequence>MDPLRDPDDPELLDTYQARDLATLVENARLASGAVRYGRIGRVGGARVVVNRDNPLPTGNHACALDGTSAQVADTLMRLEQTFADAGRAEAVVFASPTTVPEIDGIADDTGWQAVTEILAMVHRPGERAAPAAAVPVRPALDADLPAVAAVFADELGLPLSGTARLLRHLGQRLDDPRCVLLVVDDPDPDARRVAGFASGFAEHGVGLVEQVVVIPARRRRGIGGALVGALAERLRGLGALLVAAYVDEGGGTERFAESCGLQAGYPVTGYVRRVDELLD</sequence>
<feature type="domain" description="N-acetyltransferase" evidence="1">
    <location>
        <begin position="135"/>
        <end position="280"/>
    </location>
</feature>
<protein>
    <submittedName>
        <fullName evidence="2">L-amino acid N-acyltransferase YncA</fullName>
    </submittedName>
</protein>
<name>A0AAE3GIA9_9PSEU</name>
<dbReference type="EMBL" id="JAMTCK010000012">
    <property type="protein sequence ID" value="MCP2167922.1"/>
    <property type="molecule type" value="Genomic_DNA"/>
</dbReference>
<organism evidence="2 3">
    <name type="scientific">Goodfellowiella coeruleoviolacea</name>
    <dbReference type="NCBI Taxonomy" id="334858"/>
    <lineage>
        <taxon>Bacteria</taxon>
        <taxon>Bacillati</taxon>
        <taxon>Actinomycetota</taxon>
        <taxon>Actinomycetes</taxon>
        <taxon>Pseudonocardiales</taxon>
        <taxon>Pseudonocardiaceae</taxon>
        <taxon>Goodfellowiella</taxon>
    </lineage>
</organism>
<dbReference type="CDD" id="cd04301">
    <property type="entry name" value="NAT_SF"/>
    <property type="match status" value="1"/>
</dbReference>
<gene>
    <name evidence="2" type="ORF">LX83_004796</name>
</gene>
<dbReference type="InterPro" id="IPR016181">
    <property type="entry name" value="Acyl_CoA_acyltransferase"/>
</dbReference>
<evidence type="ECO:0000313" key="2">
    <source>
        <dbReference type="EMBL" id="MCP2167922.1"/>
    </source>
</evidence>
<dbReference type="Proteomes" id="UP001206128">
    <property type="component" value="Unassembled WGS sequence"/>
</dbReference>
<comment type="caution">
    <text evidence="2">The sequence shown here is derived from an EMBL/GenBank/DDBJ whole genome shotgun (WGS) entry which is preliminary data.</text>
</comment>
<dbReference type="Gene3D" id="3.40.630.30">
    <property type="match status" value="1"/>
</dbReference>
<keyword evidence="3" id="KW-1185">Reference proteome</keyword>
<dbReference type="InterPro" id="IPR000182">
    <property type="entry name" value="GNAT_dom"/>
</dbReference>
<dbReference type="PROSITE" id="PS51186">
    <property type="entry name" value="GNAT"/>
    <property type="match status" value="1"/>
</dbReference>